<dbReference type="PANTHER" id="PTHR28617">
    <property type="entry name" value="CILIA- AND FLAGELLA-ASSOCIATED PROTEIN 77"/>
    <property type="match status" value="1"/>
</dbReference>
<gene>
    <name evidence="2" type="ORF">JKP88DRAFT_310852</name>
</gene>
<dbReference type="Proteomes" id="UP000664859">
    <property type="component" value="Unassembled WGS sequence"/>
</dbReference>
<evidence type="ECO:0000313" key="3">
    <source>
        <dbReference type="Proteomes" id="UP000664859"/>
    </source>
</evidence>
<comment type="caution">
    <text evidence="2">The sequence shown here is derived from an EMBL/GenBank/DDBJ whole genome shotgun (WGS) entry which is preliminary data.</text>
</comment>
<feature type="region of interest" description="Disordered" evidence="1">
    <location>
        <begin position="155"/>
        <end position="175"/>
    </location>
</feature>
<proteinExistence type="predicted"/>
<reference evidence="2" key="1">
    <citation type="submission" date="2021-02" db="EMBL/GenBank/DDBJ databases">
        <title>First Annotated Genome of the Yellow-green Alga Tribonema minus.</title>
        <authorList>
            <person name="Mahan K.M."/>
        </authorList>
    </citation>
    <scope>NUCLEOTIDE SEQUENCE</scope>
    <source>
        <strain evidence="2">UTEX B ZZ1240</strain>
    </source>
</reference>
<keyword evidence="3" id="KW-1185">Reference proteome</keyword>
<dbReference type="EMBL" id="JAFCMP010000117">
    <property type="protein sequence ID" value="KAG5185907.1"/>
    <property type="molecule type" value="Genomic_DNA"/>
</dbReference>
<name>A0A836CHA7_9STRA</name>
<accession>A0A836CHA7</accession>
<dbReference type="InterPro" id="IPR029147">
    <property type="entry name" value="CFAP77"/>
</dbReference>
<dbReference type="Pfam" id="PF14825">
    <property type="entry name" value="CFAP77"/>
    <property type="match status" value="1"/>
</dbReference>
<dbReference type="OrthoDB" id="532484at2759"/>
<dbReference type="AlphaFoldDB" id="A0A836CHA7"/>
<organism evidence="2 3">
    <name type="scientific">Tribonema minus</name>
    <dbReference type="NCBI Taxonomy" id="303371"/>
    <lineage>
        <taxon>Eukaryota</taxon>
        <taxon>Sar</taxon>
        <taxon>Stramenopiles</taxon>
        <taxon>Ochrophyta</taxon>
        <taxon>PX clade</taxon>
        <taxon>Xanthophyceae</taxon>
        <taxon>Tribonematales</taxon>
        <taxon>Tribonemataceae</taxon>
        <taxon>Tribonema</taxon>
    </lineage>
</organism>
<evidence type="ECO:0000313" key="2">
    <source>
        <dbReference type="EMBL" id="KAG5185907.1"/>
    </source>
</evidence>
<evidence type="ECO:0000256" key="1">
    <source>
        <dbReference type="SAM" id="MobiDB-lite"/>
    </source>
</evidence>
<dbReference type="PANTHER" id="PTHR28617:SF1">
    <property type="entry name" value="CILIA- AND FLAGELLA-ASSOCIATED PROTEIN 77"/>
    <property type="match status" value="1"/>
</dbReference>
<protein>
    <submittedName>
        <fullName evidence="2">Uncharacterized protein</fullName>
    </submittedName>
</protein>
<sequence length="198" mass="21811">MVKDTVGKVRSSTYDLPPDAFVYGSVVRRDPEGAGQVISQWNVSKPSQAKTSDRNLIKTNVLAIQSGNLSAKEMREFAQTHPDIRFKAPTSKLRNEDGTKYKEKVPFSGPYGIGSGKAECPLSHLIEARFTDYSAVDKDYPDVQVLKKRLKLPPARETRASAGHNVRNKPPPTPESAFVMHRFRDVAGRLHVPAAPGA</sequence>